<dbReference type="PANTHER" id="PTHR30486:SF6">
    <property type="entry name" value="TYPE IV PILUS RETRACTATION ATPASE PILT"/>
    <property type="match status" value="1"/>
</dbReference>
<dbReference type="InterPro" id="IPR027417">
    <property type="entry name" value="P-loop_NTPase"/>
</dbReference>
<evidence type="ECO:0000313" key="3">
    <source>
        <dbReference type="EMBL" id="HIP56931.1"/>
    </source>
</evidence>
<accession>A0A832YZ50</accession>
<organism evidence="3 4">
    <name type="scientific">Ignisphaera aggregans</name>
    <dbReference type="NCBI Taxonomy" id="334771"/>
    <lineage>
        <taxon>Archaea</taxon>
        <taxon>Thermoproteota</taxon>
        <taxon>Thermoprotei</taxon>
        <taxon>Desulfurococcales</taxon>
        <taxon>Desulfurococcaceae</taxon>
        <taxon>Ignisphaera</taxon>
    </lineage>
</organism>
<dbReference type="PANTHER" id="PTHR30486">
    <property type="entry name" value="TWITCHING MOTILITY PROTEIN PILT"/>
    <property type="match status" value="1"/>
</dbReference>
<dbReference type="EMBL" id="DQTV01000045">
    <property type="protein sequence ID" value="HIP56931.1"/>
    <property type="molecule type" value="Genomic_DNA"/>
</dbReference>
<protein>
    <recommendedName>
        <fullName evidence="2">Bacterial type II secretion system protein E domain-containing protein</fullName>
    </recommendedName>
</protein>
<dbReference type="AlphaFoldDB" id="A0A832YZ50"/>
<comment type="similarity">
    <text evidence="1">Belongs to the GSP E family.</text>
</comment>
<proteinExistence type="inferred from homology"/>
<evidence type="ECO:0000256" key="1">
    <source>
        <dbReference type="ARBA" id="ARBA00006611"/>
    </source>
</evidence>
<dbReference type="GO" id="GO:0016887">
    <property type="term" value="F:ATP hydrolysis activity"/>
    <property type="evidence" value="ECO:0007669"/>
    <property type="project" value="InterPro"/>
</dbReference>
<name>A0A832YZ50_9CREN</name>
<sequence length="474" mass="53816">MSALYRRRRAVPMHVLRRISAPDINNVCLEILRKYRVSLAEVTICLDKSGVARYLIDEPPLSAEAENVYMLLMDYLYTSTMRVENEEHLKKIIHELATELGVDKVLSREFEALWYYIRRDSFGYGLLEIPMLDPMIEDIELSDWRRPVTVVHREFLAFEALVTNIVFHSEEEVRAIIERLALRSGKGISLAKPEVHAILPEGHRFSATLGEPVSSSPTFDIRKLPEIPIDVGTMIREGVLTPRLAALLWLVNDAKLFYAVVGGSGSGKTSLLNAVLQLTNPNWKIIVVQDVPEIRFPSRARFIQFYGESSEDLFIRCITALRYRPDMLVVGEVRGKEIIALVRAVASGAGSATTFHASTPEEFEMALRNLLPRDLYVMLSLNTALLIMVSRQRHGKQVRRVVTSVYERVADGWALIYDIKGVDRIDSSNILRRIAVRLGLDNVLDELELRARILAETPPGFNNIELMLRKFYGV</sequence>
<feature type="domain" description="Bacterial type II secretion system protein E" evidence="2">
    <location>
        <begin position="167"/>
        <end position="390"/>
    </location>
</feature>
<comment type="caution">
    <text evidence="3">The sequence shown here is derived from an EMBL/GenBank/DDBJ whole genome shotgun (WGS) entry which is preliminary data.</text>
</comment>
<dbReference type="Gene3D" id="3.30.450.380">
    <property type="match status" value="1"/>
</dbReference>
<evidence type="ECO:0000259" key="2">
    <source>
        <dbReference type="Pfam" id="PF00437"/>
    </source>
</evidence>
<dbReference type="Gene3D" id="3.40.50.300">
    <property type="entry name" value="P-loop containing nucleotide triphosphate hydrolases"/>
    <property type="match status" value="1"/>
</dbReference>
<evidence type="ECO:0000313" key="4">
    <source>
        <dbReference type="Proteomes" id="UP000605805"/>
    </source>
</evidence>
<gene>
    <name evidence="3" type="ORF">EYH02_02515</name>
</gene>
<dbReference type="SUPFAM" id="SSF52540">
    <property type="entry name" value="P-loop containing nucleoside triphosphate hydrolases"/>
    <property type="match status" value="1"/>
</dbReference>
<dbReference type="InterPro" id="IPR001482">
    <property type="entry name" value="T2SS/T4SS_dom"/>
</dbReference>
<reference evidence="3" key="1">
    <citation type="journal article" date="2020" name="ISME J.">
        <title>Gammaproteobacteria mediating utilization of methyl-, sulfur- and petroleum organic compounds in deep ocean hydrothermal plumes.</title>
        <authorList>
            <person name="Zhou Z."/>
            <person name="Liu Y."/>
            <person name="Pan J."/>
            <person name="Cron B.R."/>
            <person name="Toner B.M."/>
            <person name="Anantharaman K."/>
            <person name="Breier J.A."/>
            <person name="Dick G.J."/>
            <person name="Li M."/>
        </authorList>
    </citation>
    <scope>NUCLEOTIDE SEQUENCE</scope>
    <source>
        <strain evidence="3">SZUA-1435</strain>
    </source>
</reference>
<dbReference type="Pfam" id="PF00437">
    <property type="entry name" value="T2SSE"/>
    <property type="match status" value="1"/>
</dbReference>
<dbReference type="Proteomes" id="UP000605805">
    <property type="component" value="Unassembled WGS sequence"/>
</dbReference>
<dbReference type="InterPro" id="IPR050921">
    <property type="entry name" value="T4SS_GSP_E_ATPase"/>
</dbReference>